<reference evidence="5 6" key="1">
    <citation type="submission" date="2015-03" db="EMBL/GenBank/DDBJ databases">
        <title>Genomics and transcriptomics of the oil-accumulating basidiomycete yeast T. oleaginosus allow insights into substrate utilization and the diverse evolutionary trajectories of mating systems in fungi.</title>
        <authorList>
            <consortium name="DOE Joint Genome Institute"/>
            <person name="Kourist R."/>
            <person name="Kracht O."/>
            <person name="Bracharz F."/>
            <person name="Lipzen A."/>
            <person name="Nolan M."/>
            <person name="Ohm R."/>
            <person name="Grigoriev I."/>
            <person name="Sun S."/>
            <person name="Heitman J."/>
            <person name="Bruck T."/>
            <person name="Nowrousian M."/>
        </authorList>
    </citation>
    <scope>NUCLEOTIDE SEQUENCE [LARGE SCALE GENOMIC DNA]</scope>
    <source>
        <strain evidence="5 6">IBC0246</strain>
    </source>
</reference>
<dbReference type="GO" id="GO:0005737">
    <property type="term" value="C:cytoplasm"/>
    <property type="evidence" value="ECO:0007669"/>
    <property type="project" value="TreeGrafter"/>
</dbReference>
<dbReference type="GeneID" id="28987364"/>
<dbReference type="InterPro" id="IPR050740">
    <property type="entry name" value="Aldehyde_DH_Superfamily"/>
</dbReference>
<dbReference type="InterPro" id="IPR016160">
    <property type="entry name" value="Ald_DH_CS_CYS"/>
</dbReference>
<dbReference type="InterPro" id="IPR016163">
    <property type="entry name" value="Ald_DH_C"/>
</dbReference>
<dbReference type="Gene3D" id="3.40.605.10">
    <property type="entry name" value="Aldehyde Dehydrogenase, Chain A, domain 1"/>
    <property type="match status" value="1"/>
</dbReference>
<dbReference type="PANTHER" id="PTHR43353:SF7">
    <property type="entry name" value="SUCCINATE SEMIALDEHYDE DEHYDROGENASE (EUROFUNG)"/>
    <property type="match status" value="1"/>
</dbReference>
<comment type="similarity">
    <text evidence="2">Belongs to the aldehyde dehydrogenase family.</text>
</comment>
<gene>
    <name evidence="5" type="ORF">CC85DRAFT_329114</name>
</gene>
<feature type="domain" description="Aldehyde dehydrogenase" evidence="4">
    <location>
        <begin position="27"/>
        <end position="486"/>
    </location>
</feature>
<comment type="pathway">
    <text evidence="1">Amino-acid degradation; 4-aminobutanoate degradation.</text>
</comment>
<organism evidence="5 6">
    <name type="scientific">Cutaneotrichosporon oleaginosum</name>
    <dbReference type="NCBI Taxonomy" id="879819"/>
    <lineage>
        <taxon>Eukaryota</taxon>
        <taxon>Fungi</taxon>
        <taxon>Dikarya</taxon>
        <taxon>Basidiomycota</taxon>
        <taxon>Agaricomycotina</taxon>
        <taxon>Tremellomycetes</taxon>
        <taxon>Trichosporonales</taxon>
        <taxon>Trichosporonaceae</taxon>
        <taxon>Cutaneotrichosporon</taxon>
    </lineage>
</organism>
<keyword evidence="6" id="KW-1185">Reference proteome</keyword>
<dbReference type="InterPro" id="IPR015590">
    <property type="entry name" value="Aldehyde_DH_dom"/>
</dbReference>
<evidence type="ECO:0000256" key="3">
    <source>
        <dbReference type="ARBA" id="ARBA00023002"/>
    </source>
</evidence>
<dbReference type="PANTHER" id="PTHR43353">
    <property type="entry name" value="SUCCINATE-SEMIALDEHYDE DEHYDROGENASE, MITOCHONDRIAL"/>
    <property type="match status" value="1"/>
</dbReference>
<dbReference type="RefSeq" id="XP_018277869.1">
    <property type="nucleotide sequence ID" value="XM_018426761.1"/>
</dbReference>
<dbReference type="SUPFAM" id="SSF53720">
    <property type="entry name" value="ALDH-like"/>
    <property type="match status" value="1"/>
</dbReference>
<evidence type="ECO:0000313" key="5">
    <source>
        <dbReference type="EMBL" id="KLT41378.1"/>
    </source>
</evidence>
<protein>
    <submittedName>
        <fullName evidence="5">Aldehyde dehydrogenase</fullName>
    </submittedName>
</protein>
<dbReference type="PROSITE" id="PS00070">
    <property type="entry name" value="ALDEHYDE_DEHYDR_CYS"/>
    <property type="match status" value="1"/>
</dbReference>
<dbReference type="InterPro" id="IPR016162">
    <property type="entry name" value="Ald_DH_N"/>
</dbReference>
<dbReference type="EMBL" id="KQ087219">
    <property type="protein sequence ID" value="KLT41378.1"/>
    <property type="molecule type" value="Genomic_DNA"/>
</dbReference>
<dbReference type="Pfam" id="PF00171">
    <property type="entry name" value="Aldedh"/>
    <property type="match status" value="1"/>
</dbReference>
<keyword evidence="3" id="KW-0560">Oxidoreductase</keyword>
<name>A0A0J0XJV6_9TREE</name>
<dbReference type="AlphaFoldDB" id="A0A0J0XJV6"/>
<dbReference type="FunFam" id="3.40.605.10:FF:000007">
    <property type="entry name" value="NAD/NADP-dependent betaine aldehyde dehydrogenase"/>
    <property type="match status" value="1"/>
</dbReference>
<dbReference type="OrthoDB" id="310895at2759"/>
<dbReference type="GO" id="GO:0009450">
    <property type="term" value="P:gamma-aminobutyric acid catabolic process"/>
    <property type="evidence" value="ECO:0007669"/>
    <property type="project" value="TreeGrafter"/>
</dbReference>
<proteinExistence type="inferred from homology"/>
<evidence type="ECO:0000313" key="6">
    <source>
        <dbReference type="Proteomes" id="UP000053611"/>
    </source>
</evidence>
<accession>A0A0J0XJV6</accession>
<evidence type="ECO:0000259" key="4">
    <source>
        <dbReference type="Pfam" id="PF00171"/>
    </source>
</evidence>
<dbReference type="STRING" id="879819.A0A0J0XJV6"/>
<evidence type="ECO:0000256" key="2">
    <source>
        <dbReference type="ARBA" id="ARBA00009986"/>
    </source>
</evidence>
<dbReference type="CDD" id="cd07103">
    <property type="entry name" value="ALDH_F5_SSADH_GabD"/>
    <property type="match status" value="1"/>
</dbReference>
<dbReference type="Proteomes" id="UP000053611">
    <property type="component" value="Unassembled WGS sequence"/>
</dbReference>
<dbReference type="InterPro" id="IPR016161">
    <property type="entry name" value="Ald_DH/histidinol_DH"/>
</dbReference>
<dbReference type="Gene3D" id="3.40.309.10">
    <property type="entry name" value="Aldehyde Dehydrogenase, Chain A, domain 2"/>
    <property type="match status" value="1"/>
</dbReference>
<dbReference type="FunFam" id="3.40.309.10:FF:000004">
    <property type="entry name" value="Succinate-semialdehyde dehydrogenase I"/>
    <property type="match status" value="1"/>
</dbReference>
<evidence type="ECO:0000256" key="1">
    <source>
        <dbReference type="ARBA" id="ARBA00005176"/>
    </source>
</evidence>
<sequence length="491" mass="52948">MVHPNFKLAEPSLLITKGWINDEQVSAASGKTFDVIDPANGDIWTSAPAMDDSDTDKAIAAATEAFKSFKDVTARQRARMILKLDELVRQHKEDLAQLLVMESGKALVEARAEVDYATTYSWLMAGEAERIQGEAIKANDNPTLRFFTQKVPIGPVALLCPWNFPLVIVLRKMATALAAGCTMVIKPSPETPTTTLALALLAQKAGIPKGVINVVTASNETTPAVGKKLCEDKRIKKVSFTGSTAIGKLLMAQCAPSLKKMTLELGGNGGWVVFDDAELDKAADALMANKLRHAGQVCVCANRVFVQKGVFDKFAALVEERMRKLKFGHGLDADSTNGPVTTERGAARAVTLVEDAVKHGGKLVMGGSRFGTGYLFEPTLVLGASRDAQVYREEMFAPIVSLYPFESEDEVVELCNATDMGLSNYVWTQNISRAWRCYDRLESGTIAINTANANTAESPFGGIKESGIGKEGGLHHGVDEFCVIKVAAMTV</sequence>
<dbReference type="GO" id="GO:0004777">
    <property type="term" value="F:succinate-semialdehyde dehydrogenase (NAD+) activity"/>
    <property type="evidence" value="ECO:0007669"/>
    <property type="project" value="TreeGrafter"/>
</dbReference>